<keyword evidence="7" id="KW-0808">Transferase</keyword>
<keyword evidence="6" id="KW-0812">Transmembrane</keyword>
<keyword evidence="2 3" id="KW-0663">Pyridoxal phosphate</keyword>
<dbReference type="InterPro" id="IPR054542">
    <property type="entry name" value="Cys_met_metab_PP"/>
</dbReference>
<dbReference type="InterPro" id="IPR000277">
    <property type="entry name" value="Cys/Met-Metab_PyrdxlP-dep_enz"/>
</dbReference>
<sequence length="403" mass="42724">MSKTNRTKGAMTTAIHAGEGPDPATGASSPPLHMSSTFVSDRLAGFSAHDLEEEGGFIYSRWNNPTVAMLEKKIAAMQGAEACLCLASGMAAATAIFMTFLSSGDHVVISDVSYAGVAELARDTLPRMGVEVTTVDMSDLEAVSAALRPNTTLVHTETPVNPITRLTDLSAVSALARQVGALLSCDATFASPLGMDAIGLGVDLVMHSITKYIGGHGDAVGGAVAGKADLIARMRNEAAIHHGGVLSPFNAWLIARGAATLPLRMKAHQAGALSVAQWLETHPKVTRVMYPGLPSHPQVDLAKRQMTNFSGMISFQVGNAPTGRTVAQQMIDRLEVIHYAVSLGHHRSLVFWMETDLLMETSFRLQGDQLNSYREFAGDGIFRLSVGLEDAEDLIADLDGALG</sequence>
<dbReference type="InterPro" id="IPR015421">
    <property type="entry name" value="PyrdxlP-dep_Trfase_major"/>
</dbReference>
<comment type="similarity">
    <text evidence="4">Belongs to the trans-sulfuration enzymes family.</text>
</comment>
<dbReference type="Proteomes" id="UP000049983">
    <property type="component" value="Unassembled WGS sequence"/>
</dbReference>
<dbReference type="GO" id="GO:0004123">
    <property type="term" value="F:cystathionine gamma-lyase activity"/>
    <property type="evidence" value="ECO:0007669"/>
    <property type="project" value="TreeGrafter"/>
</dbReference>
<comment type="cofactor">
    <cofactor evidence="1 4">
        <name>pyridoxal 5'-phosphate</name>
        <dbReference type="ChEBI" id="CHEBI:597326"/>
    </cofactor>
</comment>
<dbReference type="GO" id="GO:0003962">
    <property type="term" value="F:cystathionine gamma-synthase activity"/>
    <property type="evidence" value="ECO:0007669"/>
    <property type="project" value="UniProtKB-EC"/>
</dbReference>
<accession>A0A0M7AUE2</accession>
<evidence type="ECO:0000256" key="6">
    <source>
        <dbReference type="SAM" id="Phobius"/>
    </source>
</evidence>
<dbReference type="GO" id="GO:0005737">
    <property type="term" value="C:cytoplasm"/>
    <property type="evidence" value="ECO:0007669"/>
    <property type="project" value="TreeGrafter"/>
</dbReference>
<organism evidence="7 8">
    <name type="scientific">Roseibium album</name>
    <dbReference type="NCBI Taxonomy" id="311410"/>
    <lineage>
        <taxon>Bacteria</taxon>
        <taxon>Pseudomonadati</taxon>
        <taxon>Pseudomonadota</taxon>
        <taxon>Alphaproteobacteria</taxon>
        <taxon>Hyphomicrobiales</taxon>
        <taxon>Stappiaceae</taxon>
        <taxon>Roseibium</taxon>
    </lineage>
</organism>
<evidence type="ECO:0000313" key="7">
    <source>
        <dbReference type="EMBL" id="CTQ75583.1"/>
    </source>
</evidence>
<keyword evidence="8" id="KW-1185">Reference proteome</keyword>
<dbReference type="FunFam" id="3.40.640.10:FF:000046">
    <property type="entry name" value="Cystathionine gamma-lyase"/>
    <property type="match status" value="1"/>
</dbReference>
<dbReference type="Gene3D" id="3.40.640.10">
    <property type="entry name" value="Type I PLP-dependent aspartate aminotransferase-like (Major domain)"/>
    <property type="match status" value="1"/>
</dbReference>
<dbReference type="RefSeq" id="WP_055118507.1">
    <property type="nucleotide sequence ID" value="NZ_CXWA01000008.1"/>
</dbReference>
<dbReference type="InterPro" id="IPR015424">
    <property type="entry name" value="PyrdxlP-dep_Trfase"/>
</dbReference>
<dbReference type="AlphaFoldDB" id="A0A0M7AUE2"/>
<keyword evidence="6" id="KW-1133">Transmembrane helix</keyword>
<evidence type="ECO:0000256" key="4">
    <source>
        <dbReference type="RuleBase" id="RU362118"/>
    </source>
</evidence>
<dbReference type="STRING" id="311410.LA5095_04250"/>
<gene>
    <name evidence="7" type="primary">metB</name>
    <name evidence="7" type="ORF">LA5096_04453</name>
</gene>
<reference evidence="8" key="1">
    <citation type="submission" date="2015-07" db="EMBL/GenBank/DDBJ databases">
        <authorList>
            <person name="Rodrigo-Torres Lidia"/>
            <person name="Arahal R.David."/>
        </authorList>
    </citation>
    <scope>NUCLEOTIDE SEQUENCE [LARGE SCALE GENOMIC DNA]</scope>
    <source>
        <strain evidence="8">CECT 5096</strain>
    </source>
</reference>
<dbReference type="GeneID" id="97671743"/>
<dbReference type="CDD" id="cd00614">
    <property type="entry name" value="CGS_like"/>
    <property type="match status" value="1"/>
</dbReference>
<dbReference type="Pfam" id="PF01053">
    <property type="entry name" value="Cys_Met_Meta_PP"/>
    <property type="match status" value="1"/>
</dbReference>
<dbReference type="PROSITE" id="PS00868">
    <property type="entry name" value="CYS_MET_METAB_PP"/>
    <property type="match status" value="1"/>
</dbReference>
<evidence type="ECO:0000256" key="1">
    <source>
        <dbReference type="ARBA" id="ARBA00001933"/>
    </source>
</evidence>
<dbReference type="SUPFAM" id="SSF53383">
    <property type="entry name" value="PLP-dependent transferases"/>
    <property type="match status" value="1"/>
</dbReference>
<dbReference type="PANTHER" id="PTHR11808">
    <property type="entry name" value="TRANS-SULFURATION ENZYME FAMILY MEMBER"/>
    <property type="match status" value="1"/>
</dbReference>
<dbReference type="EMBL" id="CXWC01000012">
    <property type="protein sequence ID" value="CTQ75583.1"/>
    <property type="molecule type" value="Genomic_DNA"/>
</dbReference>
<name>A0A0M7AUE2_9HYPH</name>
<dbReference type="GO" id="GO:0019343">
    <property type="term" value="P:cysteine biosynthetic process via cystathionine"/>
    <property type="evidence" value="ECO:0007669"/>
    <property type="project" value="TreeGrafter"/>
</dbReference>
<evidence type="ECO:0000256" key="2">
    <source>
        <dbReference type="ARBA" id="ARBA00022898"/>
    </source>
</evidence>
<feature type="region of interest" description="Disordered" evidence="5">
    <location>
        <begin position="1"/>
        <end position="30"/>
    </location>
</feature>
<evidence type="ECO:0000313" key="8">
    <source>
        <dbReference type="Proteomes" id="UP000049983"/>
    </source>
</evidence>
<dbReference type="Gene3D" id="3.90.1150.10">
    <property type="entry name" value="Aspartate Aminotransferase, domain 1"/>
    <property type="match status" value="1"/>
</dbReference>
<keyword evidence="6" id="KW-0472">Membrane</keyword>
<evidence type="ECO:0000256" key="5">
    <source>
        <dbReference type="SAM" id="MobiDB-lite"/>
    </source>
</evidence>
<dbReference type="PIRSF" id="PIRSF001434">
    <property type="entry name" value="CGS"/>
    <property type="match status" value="1"/>
</dbReference>
<dbReference type="GO" id="GO:0019346">
    <property type="term" value="P:transsulfuration"/>
    <property type="evidence" value="ECO:0007669"/>
    <property type="project" value="InterPro"/>
</dbReference>
<dbReference type="InterPro" id="IPR015422">
    <property type="entry name" value="PyrdxlP-dep_Trfase_small"/>
</dbReference>
<evidence type="ECO:0000256" key="3">
    <source>
        <dbReference type="PIRSR" id="PIRSR001434-2"/>
    </source>
</evidence>
<protein>
    <submittedName>
        <fullName evidence="7">Cystathionine gamma-synthase</fullName>
        <ecNumber evidence="7">2.5.1.48</ecNumber>
    </submittedName>
</protein>
<proteinExistence type="inferred from homology"/>
<dbReference type="OrthoDB" id="9805807at2"/>
<feature type="modified residue" description="N6-(pyridoxal phosphate)lysine" evidence="3">
    <location>
        <position position="211"/>
    </location>
</feature>
<feature type="transmembrane region" description="Helical" evidence="6">
    <location>
        <begin position="82"/>
        <end position="101"/>
    </location>
</feature>
<dbReference type="PANTHER" id="PTHR11808:SF85">
    <property type="entry name" value="CYSTATHIONINE GAMMA-LYASE-RELATED"/>
    <property type="match status" value="1"/>
</dbReference>
<dbReference type="GO" id="GO:0030170">
    <property type="term" value="F:pyridoxal phosphate binding"/>
    <property type="evidence" value="ECO:0007669"/>
    <property type="project" value="InterPro"/>
</dbReference>
<dbReference type="EC" id="2.5.1.48" evidence="7"/>